<feature type="domain" description="DUF559" evidence="1">
    <location>
        <begin position="20"/>
        <end position="127"/>
    </location>
</feature>
<proteinExistence type="predicted"/>
<dbReference type="Pfam" id="PF04480">
    <property type="entry name" value="DUF559"/>
    <property type="match status" value="1"/>
</dbReference>
<dbReference type="Gene3D" id="3.40.960.10">
    <property type="entry name" value="VSR Endonuclease"/>
    <property type="match status" value="1"/>
</dbReference>
<sequence length="149" mass="17766">MQMQKHKFLNIPYIPYDKNLISRARELRRKTTEAEKFFWSKILKDKKLVNFKFTRQKPLDHFIVDFYCASLGIAIELDGKVHNFQKARDKERDNLLEQKFDLKIIRYKNEGILNNMEKVAEDLIKKLKMQPSPGLSLIRARRNGKIKSL</sequence>
<evidence type="ECO:0000259" key="1">
    <source>
        <dbReference type="Pfam" id="PF04480"/>
    </source>
</evidence>
<dbReference type="InterPro" id="IPR047216">
    <property type="entry name" value="Endonuclease_DUF559_bact"/>
</dbReference>
<dbReference type="PANTHER" id="PTHR38590:SF1">
    <property type="entry name" value="BLL0828 PROTEIN"/>
    <property type="match status" value="1"/>
</dbReference>
<dbReference type="AlphaFoldDB" id="A0A0G0XFS8"/>
<dbReference type="Proteomes" id="UP000033949">
    <property type="component" value="Unassembled WGS sequence"/>
</dbReference>
<dbReference type="EMBL" id="LCCC01000034">
    <property type="protein sequence ID" value="KKS23287.1"/>
    <property type="molecule type" value="Genomic_DNA"/>
</dbReference>
<evidence type="ECO:0000313" key="2">
    <source>
        <dbReference type="EMBL" id="KKS23287.1"/>
    </source>
</evidence>
<dbReference type="CDD" id="cd01038">
    <property type="entry name" value="Endonuclease_DUF559"/>
    <property type="match status" value="1"/>
</dbReference>
<name>A0A0G0XFS8_9BACT</name>
<evidence type="ECO:0000313" key="3">
    <source>
        <dbReference type="Proteomes" id="UP000033949"/>
    </source>
</evidence>
<gene>
    <name evidence="2" type="ORF">UU82_C0034G0005</name>
</gene>
<dbReference type="SUPFAM" id="SSF52980">
    <property type="entry name" value="Restriction endonuclease-like"/>
    <property type="match status" value="1"/>
</dbReference>
<protein>
    <recommendedName>
        <fullName evidence="1">DUF559 domain-containing protein</fullName>
    </recommendedName>
</protein>
<comment type="caution">
    <text evidence="2">The sequence shown here is derived from an EMBL/GenBank/DDBJ whole genome shotgun (WGS) entry which is preliminary data.</text>
</comment>
<accession>A0A0G0XFS8</accession>
<organism evidence="2 3">
    <name type="scientific">Candidatus Nomurabacteria bacterium GW2011_GWC2_41_8</name>
    <dbReference type="NCBI Taxonomy" id="1618755"/>
    <lineage>
        <taxon>Bacteria</taxon>
        <taxon>Candidatus Nomuraibacteriota</taxon>
    </lineage>
</organism>
<reference evidence="2 3" key="1">
    <citation type="journal article" date="2015" name="Nature">
        <title>rRNA introns, odd ribosomes, and small enigmatic genomes across a large radiation of phyla.</title>
        <authorList>
            <person name="Brown C.T."/>
            <person name="Hug L.A."/>
            <person name="Thomas B.C."/>
            <person name="Sharon I."/>
            <person name="Castelle C.J."/>
            <person name="Singh A."/>
            <person name="Wilkins M.J."/>
            <person name="Williams K.H."/>
            <person name="Banfield J.F."/>
        </authorList>
    </citation>
    <scope>NUCLEOTIDE SEQUENCE [LARGE SCALE GENOMIC DNA]</scope>
</reference>
<dbReference type="PANTHER" id="PTHR38590">
    <property type="entry name" value="BLL0828 PROTEIN"/>
    <property type="match status" value="1"/>
</dbReference>
<dbReference type="InterPro" id="IPR011335">
    <property type="entry name" value="Restrct_endonuc-II-like"/>
</dbReference>
<dbReference type="InterPro" id="IPR007569">
    <property type="entry name" value="DUF559"/>
</dbReference>